<evidence type="ECO:0000313" key="3">
    <source>
        <dbReference type="EMBL" id="PJE63880.1"/>
    </source>
</evidence>
<dbReference type="SMART" id="SM00530">
    <property type="entry name" value="HTH_XRE"/>
    <property type="match status" value="1"/>
</dbReference>
<dbReference type="SUPFAM" id="SSF47413">
    <property type="entry name" value="lambda repressor-like DNA-binding domains"/>
    <property type="match status" value="1"/>
</dbReference>
<dbReference type="InterPro" id="IPR050807">
    <property type="entry name" value="TransReg_Diox_bact_type"/>
</dbReference>
<keyword evidence="1" id="KW-0238">DNA-binding</keyword>
<name>A0A2M8KVF0_9BACT</name>
<dbReference type="PANTHER" id="PTHR46797">
    <property type="entry name" value="HTH-TYPE TRANSCRIPTIONAL REGULATOR"/>
    <property type="match status" value="1"/>
</dbReference>
<dbReference type="EMBL" id="PFEE01000019">
    <property type="protein sequence ID" value="PJE63880.1"/>
    <property type="molecule type" value="Genomic_DNA"/>
</dbReference>
<gene>
    <name evidence="3" type="ORF">COU89_00880</name>
</gene>
<feature type="domain" description="HTH cro/C1-type" evidence="2">
    <location>
        <begin position="37"/>
        <end position="91"/>
    </location>
</feature>
<evidence type="ECO:0000313" key="4">
    <source>
        <dbReference type="Proteomes" id="UP000231569"/>
    </source>
</evidence>
<dbReference type="Pfam" id="PF01381">
    <property type="entry name" value="HTH_3"/>
    <property type="match status" value="1"/>
</dbReference>
<dbReference type="GO" id="GO:0003677">
    <property type="term" value="F:DNA binding"/>
    <property type="evidence" value="ECO:0007669"/>
    <property type="project" value="UniProtKB-KW"/>
</dbReference>
<accession>A0A2M8KVF0</accession>
<dbReference type="InterPro" id="IPR001387">
    <property type="entry name" value="Cro/C1-type_HTH"/>
</dbReference>
<dbReference type="GO" id="GO:0003700">
    <property type="term" value="F:DNA-binding transcription factor activity"/>
    <property type="evidence" value="ECO:0007669"/>
    <property type="project" value="TreeGrafter"/>
</dbReference>
<dbReference type="CDD" id="cd00093">
    <property type="entry name" value="HTH_XRE"/>
    <property type="match status" value="1"/>
</dbReference>
<organism evidence="3 4">
    <name type="scientific">Candidatus Roizmanbacteria bacterium CG10_big_fil_rev_8_21_14_0_10_45_7</name>
    <dbReference type="NCBI Taxonomy" id="1974854"/>
    <lineage>
        <taxon>Bacteria</taxon>
        <taxon>Candidatus Roizmaniibacteriota</taxon>
    </lineage>
</organism>
<dbReference type="Proteomes" id="UP000231569">
    <property type="component" value="Unassembled WGS sequence"/>
</dbReference>
<dbReference type="Gene3D" id="1.10.260.40">
    <property type="entry name" value="lambda repressor-like DNA-binding domains"/>
    <property type="match status" value="1"/>
</dbReference>
<dbReference type="InterPro" id="IPR010982">
    <property type="entry name" value="Lambda_DNA-bd_dom_sf"/>
</dbReference>
<dbReference type="GO" id="GO:0005829">
    <property type="term" value="C:cytosol"/>
    <property type="evidence" value="ECO:0007669"/>
    <property type="project" value="TreeGrafter"/>
</dbReference>
<protein>
    <submittedName>
        <fullName evidence="3">Transcriptional regulator</fullName>
    </submittedName>
</protein>
<dbReference type="AlphaFoldDB" id="A0A2M8KVF0"/>
<dbReference type="PROSITE" id="PS50943">
    <property type="entry name" value="HTH_CROC1"/>
    <property type="match status" value="1"/>
</dbReference>
<sequence length="93" mass="10846">MVKEMTWDIYKRRLLRQPGFQKALKEIEPEYQIARALIKARIERGLTQAEIAKRMGTKQSVISRVERANTVPSLSFLKRLAQALDTELQIQFT</sequence>
<evidence type="ECO:0000256" key="1">
    <source>
        <dbReference type="ARBA" id="ARBA00023125"/>
    </source>
</evidence>
<proteinExistence type="predicted"/>
<reference evidence="4" key="1">
    <citation type="submission" date="2017-09" db="EMBL/GenBank/DDBJ databases">
        <title>Depth-based differentiation of microbial function through sediment-hosted aquifers and enrichment of novel symbionts in the deep terrestrial subsurface.</title>
        <authorList>
            <person name="Probst A.J."/>
            <person name="Ladd B."/>
            <person name="Jarett J.K."/>
            <person name="Geller-Mcgrath D.E."/>
            <person name="Sieber C.M.K."/>
            <person name="Emerson J.B."/>
            <person name="Anantharaman K."/>
            <person name="Thomas B.C."/>
            <person name="Malmstrom R."/>
            <person name="Stieglmeier M."/>
            <person name="Klingl A."/>
            <person name="Woyke T."/>
            <person name="Ryan C.M."/>
            <person name="Banfield J.F."/>
        </authorList>
    </citation>
    <scope>NUCLEOTIDE SEQUENCE [LARGE SCALE GENOMIC DNA]</scope>
</reference>
<dbReference type="PANTHER" id="PTHR46797:SF1">
    <property type="entry name" value="METHYLPHOSPHONATE SYNTHASE"/>
    <property type="match status" value="1"/>
</dbReference>
<comment type="caution">
    <text evidence="3">The sequence shown here is derived from an EMBL/GenBank/DDBJ whole genome shotgun (WGS) entry which is preliminary data.</text>
</comment>
<evidence type="ECO:0000259" key="2">
    <source>
        <dbReference type="PROSITE" id="PS50943"/>
    </source>
</evidence>